<dbReference type="PRINTS" id="PR00237">
    <property type="entry name" value="GPCRRHODOPSN"/>
</dbReference>
<accession>A0A815DSA6</accession>
<evidence type="ECO:0000256" key="2">
    <source>
        <dbReference type="ARBA" id="ARBA00022475"/>
    </source>
</evidence>
<dbReference type="Gene3D" id="1.20.1070.10">
    <property type="entry name" value="Rhodopsin 7-helix transmembrane proteins"/>
    <property type="match status" value="1"/>
</dbReference>
<organism evidence="11 12">
    <name type="scientific">Adineta steineri</name>
    <dbReference type="NCBI Taxonomy" id="433720"/>
    <lineage>
        <taxon>Eukaryota</taxon>
        <taxon>Metazoa</taxon>
        <taxon>Spiralia</taxon>
        <taxon>Gnathifera</taxon>
        <taxon>Rotifera</taxon>
        <taxon>Eurotatoria</taxon>
        <taxon>Bdelloidea</taxon>
        <taxon>Adinetida</taxon>
        <taxon>Adinetidae</taxon>
        <taxon>Adineta</taxon>
    </lineage>
</organism>
<evidence type="ECO:0000313" key="12">
    <source>
        <dbReference type="Proteomes" id="UP000663845"/>
    </source>
</evidence>
<dbReference type="Pfam" id="PF00001">
    <property type="entry name" value="7tm_1"/>
    <property type="match status" value="1"/>
</dbReference>
<gene>
    <name evidence="11" type="ORF">JYZ213_LOCUS32365</name>
</gene>
<feature type="transmembrane region" description="Helical" evidence="9">
    <location>
        <begin position="145"/>
        <end position="163"/>
    </location>
</feature>
<dbReference type="CDD" id="cd00637">
    <property type="entry name" value="7tm_classA_rhodopsin-like"/>
    <property type="match status" value="1"/>
</dbReference>
<protein>
    <recommendedName>
        <fullName evidence="10">G-protein coupled receptors family 1 profile domain-containing protein</fullName>
    </recommendedName>
</protein>
<dbReference type="EMBL" id="CAJNOG010000574">
    <property type="protein sequence ID" value="CAF1301923.1"/>
    <property type="molecule type" value="Genomic_DNA"/>
</dbReference>
<dbReference type="PANTHER" id="PTHR24228">
    <property type="entry name" value="B2 BRADYKININ RECEPTOR/ANGIOTENSIN II RECEPTOR"/>
    <property type="match status" value="1"/>
</dbReference>
<evidence type="ECO:0000256" key="4">
    <source>
        <dbReference type="ARBA" id="ARBA00022989"/>
    </source>
</evidence>
<name>A0A815DSA6_9BILA</name>
<evidence type="ECO:0000256" key="9">
    <source>
        <dbReference type="SAM" id="Phobius"/>
    </source>
</evidence>
<keyword evidence="8" id="KW-0807">Transducer</keyword>
<keyword evidence="3 9" id="KW-0812">Transmembrane</keyword>
<dbReference type="InterPro" id="IPR017452">
    <property type="entry name" value="GPCR_Rhodpsn_7TM"/>
</dbReference>
<feature type="transmembrane region" description="Helical" evidence="9">
    <location>
        <begin position="238"/>
        <end position="261"/>
    </location>
</feature>
<feature type="domain" description="G-protein coupled receptors family 1 profile" evidence="10">
    <location>
        <begin position="42"/>
        <end position="296"/>
    </location>
</feature>
<keyword evidence="4 9" id="KW-1133">Transmembrane helix</keyword>
<evidence type="ECO:0000256" key="6">
    <source>
        <dbReference type="ARBA" id="ARBA00023136"/>
    </source>
</evidence>
<dbReference type="Proteomes" id="UP000663845">
    <property type="component" value="Unassembled WGS sequence"/>
</dbReference>
<proteinExistence type="predicted"/>
<comment type="subcellular location">
    <subcellularLocation>
        <location evidence="1">Cell membrane</location>
        <topology evidence="1">Multi-pass membrane protein</topology>
    </subcellularLocation>
</comment>
<feature type="transmembrane region" description="Helical" evidence="9">
    <location>
        <begin position="30"/>
        <end position="52"/>
    </location>
</feature>
<comment type="caution">
    <text evidence="11">The sequence shown here is derived from an EMBL/GenBank/DDBJ whole genome shotgun (WGS) entry which is preliminary data.</text>
</comment>
<keyword evidence="2" id="KW-1003">Cell membrane</keyword>
<evidence type="ECO:0000256" key="1">
    <source>
        <dbReference type="ARBA" id="ARBA00004651"/>
    </source>
</evidence>
<feature type="transmembrane region" description="Helical" evidence="9">
    <location>
        <begin position="183"/>
        <end position="208"/>
    </location>
</feature>
<evidence type="ECO:0000256" key="5">
    <source>
        <dbReference type="ARBA" id="ARBA00023040"/>
    </source>
</evidence>
<evidence type="ECO:0000259" key="10">
    <source>
        <dbReference type="PROSITE" id="PS50262"/>
    </source>
</evidence>
<feature type="transmembrane region" description="Helical" evidence="9">
    <location>
        <begin position="59"/>
        <end position="85"/>
    </location>
</feature>
<dbReference type="InterPro" id="IPR000276">
    <property type="entry name" value="GPCR_Rhodpsn"/>
</dbReference>
<evidence type="ECO:0000256" key="8">
    <source>
        <dbReference type="ARBA" id="ARBA00023224"/>
    </source>
</evidence>
<keyword evidence="7" id="KW-0675">Receptor</keyword>
<dbReference type="SUPFAM" id="SSF81321">
    <property type="entry name" value="Family A G protein-coupled receptor-like"/>
    <property type="match status" value="1"/>
</dbReference>
<keyword evidence="6 9" id="KW-0472">Membrane</keyword>
<feature type="transmembrane region" description="Helical" evidence="9">
    <location>
        <begin position="105"/>
        <end position="124"/>
    </location>
</feature>
<dbReference type="GO" id="GO:0004930">
    <property type="term" value="F:G protein-coupled receptor activity"/>
    <property type="evidence" value="ECO:0007669"/>
    <property type="project" value="UniProtKB-KW"/>
</dbReference>
<evidence type="ECO:0000313" key="11">
    <source>
        <dbReference type="EMBL" id="CAF1301923.1"/>
    </source>
</evidence>
<keyword evidence="5" id="KW-0297">G-protein coupled receptor</keyword>
<evidence type="ECO:0000256" key="3">
    <source>
        <dbReference type="ARBA" id="ARBA00022692"/>
    </source>
</evidence>
<reference evidence="11" key="1">
    <citation type="submission" date="2021-02" db="EMBL/GenBank/DDBJ databases">
        <authorList>
            <person name="Nowell W R."/>
        </authorList>
    </citation>
    <scope>NUCLEOTIDE SEQUENCE</scope>
</reference>
<dbReference type="PANTHER" id="PTHR24228:SF59">
    <property type="entry name" value="NEUROPEPTIDE RECEPTOR 15"/>
    <property type="match status" value="1"/>
</dbReference>
<dbReference type="AlphaFoldDB" id="A0A815DSA6"/>
<feature type="transmembrane region" description="Helical" evidence="9">
    <location>
        <begin position="267"/>
        <end position="290"/>
    </location>
</feature>
<evidence type="ECO:0000256" key="7">
    <source>
        <dbReference type="ARBA" id="ARBA00023170"/>
    </source>
</evidence>
<dbReference type="GO" id="GO:0005886">
    <property type="term" value="C:plasma membrane"/>
    <property type="evidence" value="ECO:0007669"/>
    <property type="project" value="UniProtKB-SubCell"/>
</dbReference>
<sequence length="320" mass="37334">MNSTYFTSIQTSISNSSTINTESWFIPLDIINLIFLILVIILGVVFLFIFIIDKTCHTVPVMLVASSCLAKLLFAIDLFGMVIWSLKNDVKQISYQDSLCIFRGYFGHVTIVAQLHSYLLQAIYRYITVIYPTRLFWQRKQVQGFLIGVTWMCAFIFIIPHVVTGEIQYNADNQICETPFRLSFIIIYNIIYVYFIPLNSIMFIYVKLILYVKEINKRATIVNTVSRAQQELRMVHRIVILVMILLVLGVPYTIFVIMGFFTEPPKYHFRIAFTFVYISLVFIMITLFQFTDPVKTYIMKKIKRQSNIIATTTVQMNEVR</sequence>
<dbReference type="PROSITE" id="PS50262">
    <property type="entry name" value="G_PROTEIN_RECEP_F1_2"/>
    <property type="match status" value="1"/>
</dbReference>